<dbReference type="PROSITE" id="PS50157">
    <property type="entry name" value="ZINC_FINGER_C2H2_2"/>
    <property type="match status" value="1"/>
</dbReference>
<dbReference type="SUPFAM" id="SSF57667">
    <property type="entry name" value="beta-beta-alpha zinc fingers"/>
    <property type="match status" value="1"/>
</dbReference>
<keyword evidence="1" id="KW-0479">Metal-binding</keyword>
<dbReference type="InterPro" id="IPR036236">
    <property type="entry name" value="Znf_C2H2_sf"/>
</dbReference>
<keyword evidence="2" id="KW-0677">Repeat</keyword>
<dbReference type="OrthoDB" id="10261408at2759"/>
<sequence length="76" mass="8654">MSSAFSFNLLMMEIAKGQSQLESTGDFEAIRYEDIVPSPSIERTPNVLSQNIWICSQCGKEFKRKDTFDRHIATAH</sequence>
<reference evidence="7 8" key="1">
    <citation type="journal article" date="2016" name="Mol. Biol. Evol.">
        <title>Comparative Genomics of Early-Diverging Mushroom-Forming Fungi Provides Insights into the Origins of Lignocellulose Decay Capabilities.</title>
        <authorList>
            <person name="Nagy L.G."/>
            <person name="Riley R."/>
            <person name="Tritt A."/>
            <person name="Adam C."/>
            <person name="Daum C."/>
            <person name="Floudas D."/>
            <person name="Sun H."/>
            <person name="Yadav J.S."/>
            <person name="Pangilinan J."/>
            <person name="Larsson K.H."/>
            <person name="Matsuura K."/>
            <person name="Barry K."/>
            <person name="Labutti K."/>
            <person name="Kuo R."/>
            <person name="Ohm R.A."/>
            <person name="Bhattacharya S.S."/>
            <person name="Shirouzu T."/>
            <person name="Yoshinaga Y."/>
            <person name="Martin F.M."/>
            <person name="Grigoriev I.V."/>
            <person name="Hibbett D.S."/>
        </authorList>
    </citation>
    <scope>NUCLEOTIDE SEQUENCE [LARGE SCALE GENOMIC DNA]</scope>
    <source>
        <strain evidence="7 8">L-15889</strain>
    </source>
</reference>
<keyword evidence="3 5" id="KW-0863">Zinc-finger</keyword>
<dbReference type="GO" id="GO:0008270">
    <property type="term" value="F:zinc ion binding"/>
    <property type="evidence" value="ECO:0007669"/>
    <property type="project" value="UniProtKB-KW"/>
</dbReference>
<protein>
    <recommendedName>
        <fullName evidence="6">C2H2-type domain-containing protein</fullName>
    </recommendedName>
</protein>
<dbReference type="AlphaFoldDB" id="A0A165RKR1"/>
<dbReference type="Gene3D" id="3.30.160.60">
    <property type="entry name" value="Classic Zinc Finger"/>
    <property type="match status" value="1"/>
</dbReference>
<dbReference type="EMBL" id="KV429049">
    <property type="protein sequence ID" value="KZT70882.1"/>
    <property type="molecule type" value="Genomic_DNA"/>
</dbReference>
<evidence type="ECO:0000256" key="4">
    <source>
        <dbReference type="ARBA" id="ARBA00022833"/>
    </source>
</evidence>
<keyword evidence="4" id="KW-0862">Zinc</keyword>
<evidence type="ECO:0000256" key="2">
    <source>
        <dbReference type="ARBA" id="ARBA00022737"/>
    </source>
</evidence>
<dbReference type="InterPro" id="IPR013087">
    <property type="entry name" value="Znf_C2H2_type"/>
</dbReference>
<evidence type="ECO:0000313" key="7">
    <source>
        <dbReference type="EMBL" id="KZT70882.1"/>
    </source>
</evidence>
<evidence type="ECO:0000256" key="5">
    <source>
        <dbReference type="PROSITE-ProRule" id="PRU00042"/>
    </source>
</evidence>
<feature type="domain" description="C2H2-type" evidence="6">
    <location>
        <begin position="53"/>
        <end position="76"/>
    </location>
</feature>
<accession>A0A165RKR1</accession>
<dbReference type="Proteomes" id="UP000076727">
    <property type="component" value="Unassembled WGS sequence"/>
</dbReference>
<gene>
    <name evidence="7" type="ORF">DAEQUDRAFT_725049</name>
</gene>
<evidence type="ECO:0000313" key="8">
    <source>
        <dbReference type="Proteomes" id="UP000076727"/>
    </source>
</evidence>
<dbReference type="PROSITE" id="PS00028">
    <property type="entry name" value="ZINC_FINGER_C2H2_1"/>
    <property type="match status" value="1"/>
</dbReference>
<evidence type="ECO:0000256" key="3">
    <source>
        <dbReference type="ARBA" id="ARBA00022771"/>
    </source>
</evidence>
<keyword evidence="8" id="KW-1185">Reference proteome</keyword>
<evidence type="ECO:0000256" key="1">
    <source>
        <dbReference type="ARBA" id="ARBA00022723"/>
    </source>
</evidence>
<proteinExistence type="predicted"/>
<organism evidence="7 8">
    <name type="scientific">Daedalea quercina L-15889</name>
    <dbReference type="NCBI Taxonomy" id="1314783"/>
    <lineage>
        <taxon>Eukaryota</taxon>
        <taxon>Fungi</taxon>
        <taxon>Dikarya</taxon>
        <taxon>Basidiomycota</taxon>
        <taxon>Agaricomycotina</taxon>
        <taxon>Agaricomycetes</taxon>
        <taxon>Polyporales</taxon>
        <taxon>Fomitopsis</taxon>
    </lineage>
</organism>
<dbReference type="FunFam" id="3.30.160.60:FF:000100">
    <property type="entry name" value="Zinc finger 45-like"/>
    <property type="match status" value="1"/>
</dbReference>
<dbReference type="Pfam" id="PF00096">
    <property type="entry name" value="zf-C2H2"/>
    <property type="match status" value="1"/>
</dbReference>
<name>A0A165RKR1_9APHY</name>
<evidence type="ECO:0000259" key="6">
    <source>
        <dbReference type="PROSITE" id="PS50157"/>
    </source>
</evidence>
<dbReference type="SMART" id="SM00355">
    <property type="entry name" value="ZnF_C2H2"/>
    <property type="match status" value="1"/>
</dbReference>